<organism evidence="6 7">
    <name type="scientific">Clostridium zeae</name>
    <dbReference type="NCBI Taxonomy" id="2759022"/>
    <lineage>
        <taxon>Bacteria</taxon>
        <taxon>Bacillati</taxon>
        <taxon>Bacillota</taxon>
        <taxon>Clostridia</taxon>
        <taxon>Eubacteriales</taxon>
        <taxon>Clostridiaceae</taxon>
        <taxon>Clostridium</taxon>
    </lineage>
</organism>
<dbReference type="InterPro" id="IPR041698">
    <property type="entry name" value="Methyltransf_25"/>
</dbReference>
<protein>
    <submittedName>
        <fullName evidence="6">MerR family transcriptional regulator</fullName>
    </submittedName>
</protein>
<dbReference type="InterPro" id="IPR000551">
    <property type="entry name" value="MerR-type_HTH_dom"/>
</dbReference>
<dbReference type="SUPFAM" id="SSF53335">
    <property type="entry name" value="S-adenosyl-L-methionine-dependent methyltransferases"/>
    <property type="match status" value="1"/>
</dbReference>
<proteinExistence type="predicted"/>
<accession>A0ABQ1ED98</accession>
<evidence type="ECO:0000256" key="1">
    <source>
        <dbReference type="ARBA" id="ARBA00022491"/>
    </source>
</evidence>
<dbReference type="PROSITE" id="PS00552">
    <property type="entry name" value="HTH_MERR_1"/>
    <property type="match status" value="1"/>
</dbReference>
<keyword evidence="3" id="KW-0238">DNA-binding</keyword>
<dbReference type="EMBL" id="BMBA01000003">
    <property type="protein sequence ID" value="GFZ32726.1"/>
    <property type="molecule type" value="Genomic_DNA"/>
</dbReference>
<dbReference type="SMART" id="SM00422">
    <property type="entry name" value="HTH_MERR"/>
    <property type="match status" value="1"/>
</dbReference>
<reference evidence="6 7" key="1">
    <citation type="journal article" date="2021" name="Int. J. Syst. Evol. Microbiol.">
        <title>Clostridium zeae sp. nov., isolated from corn silage.</title>
        <authorList>
            <person name="Kobayashi H."/>
            <person name="Tanizawa Y."/>
            <person name="Yagura M."/>
            <person name="Sakamoto M."/>
            <person name="Ohkuma M."/>
            <person name="Tohno M."/>
        </authorList>
    </citation>
    <scope>NUCLEOTIDE SEQUENCE [LARGE SCALE GENOMIC DNA]</scope>
    <source>
        <strain evidence="6 7">CSC2</strain>
    </source>
</reference>
<dbReference type="PROSITE" id="PS50937">
    <property type="entry name" value="HTH_MERR_2"/>
    <property type="match status" value="1"/>
</dbReference>
<dbReference type="PANTHER" id="PTHR30204">
    <property type="entry name" value="REDOX-CYCLING DRUG-SENSING TRANSCRIPTIONAL ACTIVATOR SOXR"/>
    <property type="match status" value="1"/>
</dbReference>
<dbReference type="CDD" id="cd00592">
    <property type="entry name" value="HTH_MerR-like"/>
    <property type="match status" value="1"/>
</dbReference>
<dbReference type="Gene3D" id="3.40.50.150">
    <property type="entry name" value="Vaccinia Virus protein VP39"/>
    <property type="match status" value="1"/>
</dbReference>
<dbReference type="InterPro" id="IPR009061">
    <property type="entry name" value="DNA-bd_dom_put_sf"/>
</dbReference>
<keyword evidence="4" id="KW-0804">Transcription</keyword>
<dbReference type="InterPro" id="IPR029063">
    <property type="entry name" value="SAM-dependent_MTases_sf"/>
</dbReference>
<keyword evidence="2" id="KW-0805">Transcription regulation</keyword>
<sequence>MNTGNVSKLLDISIKTLRLYEDYGIVVAKRDSNDYRNYNEEDINKLKQAKLLRDLGVPLKNVKYILEEKFLDNKVVRELNVQYKVVEKRLGELESIKNTLLTSINDALVSEEDNSNIYFNNINRCLDNNLKNRKTWIDKWGFDRWAESYDKSVKDILDDKLNLFEKYEYVLEIIAKKIEEQRVSKILDIGCGTCNLYNKLNKNIDYTGMDQSIEMLLKAKEKFPNLKLRLGNFLDRPFEENEFEVITSTYAFHHLNDLEKEIAINYMLKYLKANGKIIIGDLMFENYSERIKKRDSLIQAGRPDLWEEIEDEYYSDIQKLKKYSEILGCKVKYQHIVNLTWIVEIIKLEDDFL</sequence>
<evidence type="ECO:0000256" key="3">
    <source>
        <dbReference type="ARBA" id="ARBA00023125"/>
    </source>
</evidence>
<keyword evidence="7" id="KW-1185">Reference proteome</keyword>
<feature type="domain" description="HTH merR-type" evidence="5">
    <location>
        <begin position="1"/>
        <end position="68"/>
    </location>
</feature>
<gene>
    <name evidence="6" type="ORF">CSC2_32520</name>
</gene>
<dbReference type="SUPFAM" id="SSF46955">
    <property type="entry name" value="Putative DNA-binding domain"/>
    <property type="match status" value="1"/>
</dbReference>
<comment type="caution">
    <text evidence="6">The sequence shown here is derived from an EMBL/GenBank/DDBJ whole genome shotgun (WGS) entry which is preliminary data.</text>
</comment>
<dbReference type="Gene3D" id="1.10.1660.10">
    <property type="match status" value="1"/>
</dbReference>
<dbReference type="Pfam" id="PF13649">
    <property type="entry name" value="Methyltransf_25"/>
    <property type="match status" value="1"/>
</dbReference>
<evidence type="ECO:0000256" key="4">
    <source>
        <dbReference type="ARBA" id="ARBA00023163"/>
    </source>
</evidence>
<evidence type="ECO:0000259" key="5">
    <source>
        <dbReference type="PROSITE" id="PS50937"/>
    </source>
</evidence>
<evidence type="ECO:0000313" key="6">
    <source>
        <dbReference type="EMBL" id="GFZ32726.1"/>
    </source>
</evidence>
<dbReference type="InterPro" id="IPR047057">
    <property type="entry name" value="MerR_fam"/>
</dbReference>
<dbReference type="PANTHER" id="PTHR30204:SF69">
    <property type="entry name" value="MERR-FAMILY TRANSCRIPTIONAL REGULATOR"/>
    <property type="match status" value="1"/>
</dbReference>
<dbReference type="Pfam" id="PF13411">
    <property type="entry name" value="MerR_1"/>
    <property type="match status" value="1"/>
</dbReference>
<keyword evidence="1" id="KW-0678">Repressor</keyword>
<name>A0ABQ1ED98_9CLOT</name>
<dbReference type="Proteomes" id="UP000663802">
    <property type="component" value="Unassembled WGS sequence"/>
</dbReference>
<evidence type="ECO:0000313" key="7">
    <source>
        <dbReference type="Proteomes" id="UP000663802"/>
    </source>
</evidence>
<dbReference type="RefSeq" id="WP_206870999.1">
    <property type="nucleotide sequence ID" value="NZ_BMBA01000003.1"/>
</dbReference>
<dbReference type="CDD" id="cd02440">
    <property type="entry name" value="AdoMet_MTases"/>
    <property type="match status" value="1"/>
</dbReference>
<evidence type="ECO:0000256" key="2">
    <source>
        <dbReference type="ARBA" id="ARBA00023015"/>
    </source>
</evidence>